<feature type="domain" description="N-acetyltransferase" evidence="5">
    <location>
        <begin position="3"/>
        <end position="162"/>
    </location>
</feature>
<comment type="caution">
    <text evidence="6">The sequence shown here is derived from an EMBL/GenBank/DDBJ whole genome shotgun (WGS) entry which is preliminary data.</text>
</comment>
<dbReference type="Pfam" id="PF13527">
    <property type="entry name" value="Acetyltransf_9"/>
    <property type="match status" value="1"/>
</dbReference>
<dbReference type="NCBIfam" id="NF002367">
    <property type="entry name" value="PRK01346.1-4"/>
    <property type="match status" value="1"/>
</dbReference>
<dbReference type="CDD" id="cd04301">
    <property type="entry name" value="NAT_SF"/>
    <property type="match status" value="1"/>
</dbReference>
<evidence type="ECO:0000259" key="5">
    <source>
        <dbReference type="PROSITE" id="PS51186"/>
    </source>
</evidence>
<dbReference type="Proteomes" id="UP001057702">
    <property type="component" value="Unassembled WGS sequence"/>
</dbReference>
<dbReference type="Pfam" id="PF13530">
    <property type="entry name" value="SCP2_2"/>
    <property type="match status" value="1"/>
</dbReference>
<dbReference type="PROSITE" id="PS51186">
    <property type="entry name" value="GNAT"/>
    <property type="match status" value="1"/>
</dbReference>
<feature type="binding site" evidence="4">
    <location>
        <begin position="82"/>
        <end position="84"/>
    </location>
    <ligand>
        <name>acetyl-CoA</name>
        <dbReference type="ChEBI" id="CHEBI:57288"/>
    </ligand>
</feature>
<feature type="active site" description="Proton donor" evidence="4">
    <location>
        <position position="123"/>
    </location>
</feature>
<dbReference type="Gene3D" id="3.30.1050.10">
    <property type="entry name" value="SCP2 sterol-binding domain"/>
    <property type="match status" value="1"/>
</dbReference>
<evidence type="ECO:0000256" key="1">
    <source>
        <dbReference type="ARBA" id="ARBA00009213"/>
    </source>
</evidence>
<dbReference type="InterPro" id="IPR036527">
    <property type="entry name" value="SCP2_sterol-bd_dom_sf"/>
</dbReference>
<dbReference type="InterPro" id="IPR022902">
    <property type="entry name" value="NAcTrfase_Eis"/>
</dbReference>
<comment type="subunit">
    <text evidence="4">Homohexamer; trimer of dimers.</text>
</comment>
<feature type="binding site" evidence="4">
    <location>
        <begin position="90"/>
        <end position="95"/>
    </location>
    <ligand>
        <name>acetyl-CoA</name>
        <dbReference type="ChEBI" id="CHEBI:57288"/>
    </ligand>
</feature>
<keyword evidence="3 4" id="KW-0012">Acyltransferase</keyword>
<keyword evidence="7" id="KW-1185">Reference proteome</keyword>
<dbReference type="PANTHER" id="PTHR37817">
    <property type="entry name" value="N-ACETYLTRANSFERASE EIS"/>
    <property type="match status" value="1"/>
</dbReference>
<proteinExistence type="inferred from homology"/>
<dbReference type="PANTHER" id="PTHR37817:SF1">
    <property type="entry name" value="N-ACETYLTRANSFERASE EIS"/>
    <property type="match status" value="1"/>
</dbReference>
<reference evidence="6" key="1">
    <citation type="submission" date="2022-06" db="EMBL/GenBank/DDBJ databases">
        <title>Draft genome sequence of Streptomyces sp. RB6PN25 isolated from peat swamp forest in Thailand.</title>
        <authorList>
            <person name="Duangmal K."/>
            <person name="Klaysubun C."/>
        </authorList>
    </citation>
    <scope>NUCLEOTIDE SEQUENCE</scope>
    <source>
        <strain evidence="6">RB6PN25</strain>
    </source>
</reference>
<dbReference type="InterPro" id="IPR041380">
    <property type="entry name" value="Acetyltransf_17"/>
</dbReference>
<evidence type="ECO:0000313" key="7">
    <source>
        <dbReference type="Proteomes" id="UP001057702"/>
    </source>
</evidence>
<gene>
    <name evidence="6" type="ORF">NGB36_15080</name>
</gene>
<protein>
    <submittedName>
        <fullName evidence="6">GNAT family N-acetyltransferase</fullName>
    </submittedName>
</protein>
<dbReference type="SUPFAM" id="SSF55729">
    <property type="entry name" value="Acyl-CoA N-acyltransferases (Nat)"/>
    <property type="match status" value="1"/>
</dbReference>
<organism evidence="6 7">
    <name type="scientific">Streptomyces humicola</name>
    <dbReference type="NCBI Taxonomy" id="2953240"/>
    <lineage>
        <taxon>Bacteria</taxon>
        <taxon>Bacillati</taxon>
        <taxon>Actinomycetota</taxon>
        <taxon>Actinomycetes</taxon>
        <taxon>Kitasatosporales</taxon>
        <taxon>Streptomycetaceae</taxon>
        <taxon>Streptomyces</taxon>
    </lineage>
</organism>
<evidence type="ECO:0000256" key="3">
    <source>
        <dbReference type="ARBA" id="ARBA00023315"/>
    </source>
</evidence>
<name>A0ABT1PW70_9ACTN</name>
<evidence type="ECO:0000313" key="6">
    <source>
        <dbReference type="EMBL" id="MCQ4081897.1"/>
    </source>
</evidence>
<dbReference type="InterPro" id="IPR016181">
    <property type="entry name" value="Acyl_CoA_acyltransferase"/>
</dbReference>
<sequence length="409" mass="44748">MTTQLRVLGAEHWDHWFGRLERAFGGVPDPADERQLWRELTEVERSLAVWDDDEVVGTSGAFSFRLSVPGGVLVPAAGITMVSVQPTHRRRGLLTAMMRRLLDDARERGEPLAVLETSEPPIYGRFGFGNGTENVFAEIDTSRVHIDAPRDADAVRLRIAAPQDAVAACEKVYAARVAGRPGAPARKPGWERLPLLAPHSESGATGELLCVLAETDGEVSGYARYVVRPEVESSGRSGAVRLRDLEALDPVTYGALWRYLFDIDLTSRISVDRRPPDDPLWHMVSDIRRCRLTVQDAMYVRLVDVGAALRARTYAAPVDVVFEVEDVFCPWNAGRWRLMGDAEGAVCERSSDAADLALTARELGSGYLGGFALSAMAGAGRVRELRPGALAEASTAFRSDVAPWLPHGF</sequence>
<feature type="active site" description="Proton acceptor; via carboxylate" evidence="4">
    <location>
        <position position="409"/>
    </location>
</feature>
<dbReference type="SUPFAM" id="SSF55718">
    <property type="entry name" value="SCP-like"/>
    <property type="match status" value="1"/>
</dbReference>
<accession>A0ABT1PW70</accession>
<dbReference type="Pfam" id="PF17668">
    <property type="entry name" value="Acetyltransf_17"/>
    <property type="match status" value="1"/>
</dbReference>
<dbReference type="InterPro" id="IPR051554">
    <property type="entry name" value="Acetyltransferase_Eis"/>
</dbReference>
<dbReference type="InterPro" id="IPR000182">
    <property type="entry name" value="GNAT_dom"/>
</dbReference>
<dbReference type="Gene3D" id="3.40.630.30">
    <property type="match status" value="2"/>
</dbReference>
<dbReference type="RefSeq" id="WP_255920800.1">
    <property type="nucleotide sequence ID" value="NZ_JANFNG010000010.1"/>
</dbReference>
<keyword evidence="2 4" id="KW-0808">Transferase</keyword>
<evidence type="ECO:0000256" key="2">
    <source>
        <dbReference type="ARBA" id="ARBA00022679"/>
    </source>
</evidence>
<dbReference type="InterPro" id="IPR025559">
    <property type="entry name" value="Eis_dom"/>
</dbReference>
<evidence type="ECO:0000256" key="4">
    <source>
        <dbReference type="HAMAP-Rule" id="MF_01812"/>
    </source>
</evidence>
<comment type="similarity">
    <text evidence="1 4">Belongs to the acetyltransferase Eis family.</text>
</comment>
<feature type="binding site" evidence="4">
    <location>
        <begin position="118"/>
        <end position="119"/>
    </location>
    <ligand>
        <name>acetyl-CoA</name>
        <dbReference type="ChEBI" id="CHEBI:57288"/>
    </ligand>
</feature>
<dbReference type="HAMAP" id="MF_01812">
    <property type="entry name" value="Eis"/>
    <property type="match status" value="1"/>
</dbReference>
<dbReference type="EMBL" id="JANFNG010000010">
    <property type="protein sequence ID" value="MCQ4081897.1"/>
    <property type="molecule type" value="Genomic_DNA"/>
</dbReference>